<reference evidence="1 2" key="1">
    <citation type="submission" date="2022-11" db="EMBL/GenBank/DDBJ databases">
        <title>Minimal conservation of predation-associated metabolite biosynthetic gene clusters underscores biosynthetic potential of Myxococcota including descriptions for ten novel species: Archangium lansinium sp. nov., Myxococcus landrumus sp. nov., Nannocystis bai.</title>
        <authorList>
            <person name="Ahearne A."/>
            <person name="Stevens C."/>
            <person name="Dowd S."/>
        </authorList>
    </citation>
    <scope>NUCLEOTIDE SEQUENCE [LARGE SCALE GENOMIC DNA]</scope>
    <source>
        <strain evidence="1 2">BB15-2</strain>
    </source>
</reference>
<dbReference type="Proteomes" id="UP001221686">
    <property type="component" value="Unassembled WGS sequence"/>
</dbReference>
<keyword evidence="2" id="KW-1185">Reference proteome</keyword>
<sequence>MYGDQKQSMRDALVRDQGSLCAYCQRRVKATEADMRIDHWHPRERGGGVFQWNNLVGSCADRVTCDAAKQETRLFLHPARGLGPDPRQFLRYTGSGEVVADDERARADTRTLGLNDDRLVRARRAVLDALRGWIARRERSTAELQRQIVLLESPAGEAPEYAATRAYYFRKWSRARGAAVER</sequence>
<evidence type="ECO:0000313" key="2">
    <source>
        <dbReference type="Proteomes" id="UP001221686"/>
    </source>
</evidence>
<proteinExistence type="predicted"/>
<dbReference type="NCBIfam" id="TIGR02646">
    <property type="entry name" value="retron system putative HNH endonuclease"/>
    <property type="match status" value="1"/>
</dbReference>
<comment type="caution">
    <text evidence="1">The sequence shown here is derived from an EMBL/GenBank/DDBJ whole genome shotgun (WGS) entry which is preliminary data.</text>
</comment>
<evidence type="ECO:0000313" key="1">
    <source>
        <dbReference type="EMBL" id="MDC0719224.1"/>
    </source>
</evidence>
<gene>
    <name evidence="1" type="ORF">POL25_20135</name>
</gene>
<dbReference type="EMBL" id="JAQNDL010000002">
    <property type="protein sequence ID" value="MDC0719224.1"/>
    <property type="molecule type" value="Genomic_DNA"/>
</dbReference>
<dbReference type="InterPro" id="IPR013467">
    <property type="entry name" value="HNH78-like"/>
</dbReference>
<accession>A0ABT5E063</accession>
<dbReference type="Gene3D" id="1.10.30.50">
    <property type="match status" value="1"/>
</dbReference>
<protein>
    <submittedName>
        <fullName evidence="1">TIGR02646 family protein</fullName>
    </submittedName>
</protein>
<dbReference type="RefSeq" id="WP_272087735.1">
    <property type="nucleotide sequence ID" value="NZ_JAQNDL010000002.1"/>
</dbReference>
<name>A0ABT5E063_9BACT</name>
<organism evidence="1 2">
    <name type="scientific">Nannocystis bainbridge</name>
    <dbReference type="NCBI Taxonomy" id="2995303"/>
    <lineage>
        <taxon>Bacteria</taxon>
        <taxon>Pseudomonadati</taxon>
        <taxon>Myxococcota</taxon>
        <taxon>Polyangia</taxon>
        <taxon>Nannocystales</taxon>
        <taxon>Nannocystaceae</taxon>
        <taxon>Nannocystis</taxon>
    </lineage>
</organism>